<dbReference type="EMBL" id="JBHSTE010000004">
    <property type="protein sequence ID" value="MFC6333724.1"/>
    <property type="molecule type" value="Genomic_DNA"/>
</dbReference>
<dbReference type="EC" id="3.-.-.-" evidence="2"/>
<dbReference type="InterPro" id="IPR050789">
    <property type="entry name" value="Diverse_Enzym_Activities"/>
</dbReference>
<feature type="domain" description="Beta-lactamase-related" evidence="1">
    <location>
        <begin position="21"/>
        <end position="278"/>
    </location>
</feature>
<dbReference type="GO" id="GO:0016787">
    <property type="term" value="F:hydrolase activity"/>
    <property type="evidence" value="ECO:0007669"/>
    <property type="project" value="UniProtKB-KW"/>
</dbReference>
<dbReference type="Pfam" id="PF00144">
    <property type="entry name" value="Beta-lactamase"/>
    <property type="match status" value="1"/>
</dbReference>
<protein>
    <submittedName>
        <fullName evidence="2">Serine hydrolase domain-containing protein</fullName>
        <ecNumber evidence="2">3.-.-.-</ecNumber>
    </submittedName>
</protein>
<dbReference type="PANTHER" id="PTHR43283:SF7">
    <property type="entry name" value="BETA-LACTAMASE-RELATED DOMAIN-CONTAINING PROTEIN"/>
    <property type="match status" value="1"/>
</dbReference>
<reference evidence="3" key="1">
    <citation type="journal article" date="2019" name="Int. J. Syst. Evol. Microbiol.">
        <title>The Global Catalogue of Microorganisms (GCM) 10K type strain sequencing project: providing services to taxonomists for standard genome sequencing and annotation.</title>
        <authorList>
            <consortium name="The Broad Institute Genomics Platform"/>
            <consortium name="The Broad Institute Genome Sequencing Center for Infectious Disease"/>
            <person name="Wu L."/>
            <person name="Ma J."/>
        </authorList>
    </citation>
    <scope>NUCLEOTIDE SEQUENCE [LARGE SCALE GENOMIC DNA]</scope>
    <source>
        <strain evidence="3">PCU 280</strain>
    </source>
</reference>
<gene>
    <name evidence="2" type="ORF">ACFP56_13940</name>
</gene>
<organism evidence="2 3">
    <name type="scientific">Paenibacillus septentrionalis</name>
    <dbReference type="NCBI Taxonomy" id="429342"/>
    <lineage>
        <taxon>Bacteria</taxon>
        <taxon>Bacillati</taxon>
        <taxon>Bacillota</taxon>
        <taxon>Bacilli</taxon>
        <taxon>Bacillales</taxon>
        <taxon>Paenibacillaceae</taxon>
        <taxon>Paenibacillus</taxon>
    </lineage>
</organism>
<accession>A0ABW1V5H5</accession>
<keyword evidence="3" id="KW-1185">Reference proteome</keyword>
<dbReference type="Proteomes" id="UP001596233">
    <property type="component" value="Unassembled WGS sequence"/>
</dbReference>
<sequence>MDTYKLVDVLNSNKLSSFIMQQNGEVVLHHELQANASEALMPINSCTKSIVSALYCIGLSEGWLPSIDRNIVEWFPELEDSQDKRKLNITVEHVLTLTAGFQWDEFGGNKNFPRMTRSRHWLDYVLAQPLAADPGTKWSYNSGISQLLSALVVRASGRELDKIAEEKLFGPLGISQYRWKTDPQGIHTGGYGMELTAMDMLKFGQLFLQQGYWNEKQLIRSEICKQATTPYIQVEAPESGRYGWHWWCDEGNGVSYYYARGYGGQFIIIVPSVRAVIVSTRDQKHKARSGLDIFREMILPDLQ</sequence>
<keyword evidence="2" id="KW-0378">Hydrolase</keyword>
<dbReference type="RefSeq" id="WP_379235486.1">
    <property type="nucleotide sequence ID" value="NZ_JBHSTE010000004.1"/>
</dbReference>
<name>A0ABW1V5H5_9BACL</name>
<dbReference type="InterPro" id="IPR001466">
    <property type="entry name" value="Beta-lactam-related"/>
</dbReference>
<comment type="caution">
    <text evidence="2">The sequence shown here is derived from an EMBL/GenBank/DDBJ whole genome shotgun (WGS) entry which is preliminary data.</text>
</comment>
<evidence type="ECO:0000313" key="2">
    <source>
        <dbReference type="EMBL" id="MFC6333724.1"/>
    </source>
</evidence>
<dbReference type="InterPro" id="IPR012338">
    <property type="entry name" value="Beta-lactam/transpept-like"/>
</dbReference>
<proteinExistence type="predicted"/>
<dbReference type="SUPFAM" id="SSF56601">
    <property type="entry name" value="beta-lactamase/transpeptidase-like"/>
    <property type="match status" value="1"/>
</dbReference>
<evidence type="ECO:0000313" key="3">
    <source>
        <dbReference type="Proteomes" id="UP001596233"/>
    </source>
</evidence>
<dbReference type="PANTHER" id="PTHR43283">
    <property type="entry name" value="BETA-LACTAMASE-RELATED"/>
    <property type="match status" value="1"/>
</dbReference>
<evidence type="ECO:0000259" key="1">
    <source>
        <dbReference type="Pfam" id="PF00144"/>
    </source>
</evidence>
<dbReference type="Gene3D" id="3.40.710.10">
    <property type="entry name" value="DD-peptidase/beta-lactamase superfamily"/>
    <property type="match status" value="1"/>
</dbReference>